<dbReference type="PIRSF" id="PIRSF000089">
    <property type="entry name" value="Electra_flavoP_a"/>
    <property type="match status" value="1"/>
</dbReference>
<dbReference type="SUPFAM" id="SSF52402">
    <property type="entry name" value="Adenine nucleotide alpha hydrolases-like"/>
    <property type="match status" value="1"/>
</dbReference>
<protein>
    <submittedName>
        <fullName evidence="8">Electron transfer flavoprotein FAD-binding domain protein</fullName>
    </submittedName>
</protein>
<evidence type="ECO:0000256" key="3">
    <source>
        <dbReference type="ARBA" id="ARBA00022630"/>
    </source>
</evidence>
<evidence type="ECO:0000256" key="4">
    <source>
        <dbReference type="ARBA" id="ARBA00022827"/>
    </source>
</evidence>
<evidence type="ECO:0000256" key="1">
    <source>
        <dbReference type="ARBA" id="ARBA00005817"/>
    </source>
</evidence>
<sequence length="319" mass="34616">MVKEMNILKKVWVLAEKQAALGQLCAGGRQLGEEVSAILWGEKEEADQAIRMGADKVYRLGVPRPENLKEDYVETIQKLLQEEKPDALFVQPTKRGKLIAGRLAAGLGTSALVDAVEILTDGDKVQIQHMVYGGAAFRTERIQPQTAIVTIGTGVFTPLAEDSGRQGTVIEVEFVEPAVKIKLLEKKSKASAEVNLNAAKRVVGVGRGLVQQEDLGMVEELACLLEAEVGCSRPIAEGMNWLPKERYIGVSGAMLKPDLYLALGISGQVQHMVGVNQAKVIVAINKDKAAPIFSQADYGIVGDFYKVLPSLIEKFKAEH</sequence>
<keyword evidence="2" id="KW-0813">Transport</keyword>
<reference evidence="8 9" key="1">
    <citation type="submission" date="2011-08" db="EMBL/GenBank/DDBJ databases">
        <authorList>
            <person name="Weinstock G."/>
            <person name="Sodergren E."/>
            <person name="Clifton S."/>
            <person name="Fulton L."/>
            <person name="Fulton B."/>
            <person name="Courtney L."/>
            <person name="Fronick C."/>
            <person name="Harrison M."/>
            <person name="Strong C."/>
            <person name="Farmer C."/>
            <person name="Delahaunty K."/>
            <person name="Markovic C."/>
            <person name="Hall O."/>
            <person name="Minx P."/>
            <person name="Tomlinson C."/>
            <person name="Mitreva M."/>
            <person name="Hou S."/>
            <person name="Chen J."/>
            <person name="Wollam A."/>
            <person name="Pepin K.H."/>
            <person name="Johnson M."/>
            <person name="Bhonagiri V."/>
            <person name="Zhang X."/>
            <person name="Suruliraj S."/>
            <person name="Warren W."/>
            <person name="Chinwalla A."/>
            <person name="Mardis E.R."/>
            <person name="Wilson R.K."/>
        </authorList>
    </citation>
    <scope>NUCLEOTIDE SEQUENCE [LARGE SCALE GENOMIC DNA]</scope>
    <source>
        <strain evidence="8 9">DP7</strain>
    </source>
</reference>
<comment type="cofactor">
    <cofactor evidence="6">
        <name>FAD</name>
        <dbReference type="ChEBI" id="CHEBI:57692"/>
    </cofactor>
    <text evidence="6">Binds 1 FAD per dimer.</text>
</comment>
<dbReference type="FunFam" id="3.40.50.1220:FF:000004">
    <property type="entry name" value="Electron transfer flavoprotein"/>
    <property type="match status" value="1"/>
</dbReference>
<evidence type="ECO:0000313" key="8">
    <source>
        <dbReference type="EMBL" id="EHL06030.1"/>
    </source>
</evidence>
<dbReference type="Pfam" id="PF01012">
    <property type="entry name" value="ETF"/>
    <property type="match status" value="1"/>
</dbReference>
<dbReference type="InterPro" id="IPR014729">
    <property type="entry name" value="Rossmann-like_a/b/a_fold"/>
</dbReference>
<dbReference type="SMART" id="SM00893">
    <property type="entry name" value="ETF"/>
    <property type="match status" value="1"/>
</dbReference>
<dbReference type="InterPro" id="IPR014730">
    <property type="entry name" value="ETF_a/b_N"/>
</dbReference>
<feature type="binding site" evidence="6">
    <location>
        <position position="285"/>
    </location>
    <ligand>
        <name>FAD</name>
        <dbReference type="ChEBI" id="CHEBI:57692"/>
    </ligand>
</feature>
<proteinExistence type="inferred from homology"/>
<dbReference type="Pfam" id="PF00766">
    <property type="entry name" value="ETF_alpha"/>
    <property type="match status" value="1"/>
</dbReference>
<dbReference type="GO" id="GO:0009055">
    <property type="term" value="F:electron transfer activity"/>
    <property type="evidence" value="ECO:0007669"/>
    <property type="project" value="InterPro"/>
</dbReference>
<dbReference type="InterPro" id="IPR029035">
    <property type="entry name" value="DHS-like_NAD/FAD-binding_dom"/>
</dbReference>
<name>G9XQ70_DESHA</name>
<dbReference type="Proteomes" id="UP000004416">
    <property type="component" value="Unassembled WGS sequence"/>
</dbReference>
<dbReference type="Gene3D" id="3.40.50.620">
    <property type="entry name" value="HUPs"/>
    <property type="match status" value="1"/>
</dbReference>
<dbReference type="GO" id="GO:0050660">
    <property type="term" value="F:flavin adenine dinucleotide binding"/>
    <property type="evidence" value="ECO:0007669"/>
    <property type="project" value="InterPro"/>
</dbReference>
<dbReference type="AlphaFoldDB" id="G9XQ70"/>
<comment type="similarity">
    <text evidence="1">Belongs to the ETF alpha-subunit/FixB family.</text>
</comment>
<evidence type="ECO:0000256" key="5">
    <source>
        <dbReference type="ARBA" id="ARBA00022982"/>
    </source>
</evidence>
<gene>
    <name evidence="8" type="ORF">HMPREF0322_03116</name>
</gene>
<feature type="binding site" evidence="6">
    <location>
        <begin position="264"/>
        <end position="271"/>
    </location>
    <ligand>
        <name>FAD</name>
        <dbReference type="ChEBI" id="CHEBI:57692"/>
    </ligand>
</feature>
<keyword evidence="5" id="KW-0249">Electron transport</keyword>
<dbReference type="Gene3D" id="3.40.50.1220">
    <property type="entry name" value="TPP-binding domain"/>
    <property type="match status" value="1"/>
</dbReference>
<organism evidence="8 9">
    <name type="scientific">Desulfitobacterium hafniense DP7</name>
    <dbReference type="NCBI Taxonomy" id="537010"/>
    <lineage>
        <taxon>Bacteria</taxon>
        <taxon>Bacillati</taxon>
        <taxon>Bacillota</taxon>
        <taxon>Clostridia</taxon>
        <taxon>Eubacteriales</taxon>
        <taxon>Desulfitobacteriaceae</taxon>
        <taxon>Desulfitobacterium</taxon>
    </lineage>
</organism>
<dbReference type="InterPro" id="IPR014731">
    <property type="entry name" value="ETF_asu_C"/>
</dbReference>
<keyword evidence="4 6" id="KW-0274">FAD</keyword>
<dbReference type="PANTHER" id="PTHR43153:SF1">
    <property type="entry name" value="ELECTRON TRANSFER FLAVOPROTEIN SUBUNIT ALPHA, MITOCHONDRIAL"/>
    <property type="match status" value="1"/>
</dbReference>
<dbReference type="HOGENOM" id="CLU_034178_0_1_9"/>
<dbReference type="SUPFAM" id="SSF52467">
    <property type="entry name" value="DHS-like NAD/FAD-binding domain"/>
    <property type="match status" value="1"/>
</dbReference>
<evidence type="ECO:0000256" key="2">
    <source>
        <dbReference type="ARBA" id="ARBA00022448"/>
    </source>
</evidence>
<dbReference type="EMBL" id="AFZX01000086">
    <property type="protein sequence ID" value="EHL06030.1"/>
    <property type="molecule type" value="Genomic_DNA"/>
</dbReference>
<evidence type="ECO:0000256" key="6">
    <source>
        <dbReference type="PIRSR" id="PIRSR000089-1"/>
    </source>
</evidence>
<dbReference type="PATRIC" id="fig|537010.4.peg.2913"/>
<feature type="binding site" evidence="6">
    <location>
        <position position="207"/>
    </location>
    <ligand>
        <name>FAD</name>
        <dbReference type="ChEBI" id="CHEBI:57692"/>
    </ligand>
</feature>
<dbReference type="InterPro" id="IPR018206">
    <property type="entry name" value="ETF_asu_C_CS"/>
</dbReference>
<dbReference type="InterPro" id="IPR001308">
    <property type="entry name" value="ETF_a/FixB"/>
</dbReference>
<dbReference type="PROSITE" id="PS00696">
    <property type="entry name" value="ETF_ALPHA"/>
    <property type="match status" value="1"/>
</dbReference>
<evidence type="ECO:0000313" key="9">
    <source>
        <dbReference type="Proteomes" id="UP000004416"/>
    </source>
</evidence>
<dbReference type="PANTHER" id="PTHR43153">
    <property type="entry name" value="ELECTRON TRANSFER FLAVOPROTEIN ALPHA"/>
    <property type="match status" value="1"/>
</dbReference>
<feature type="domain" description="Electron transfer flavoprotein alpha/beta-subunit N-terminal" evidence="7">
    <location>
        <begin position="11"/>
        <end position="187"/>
    </location>
</feature>
<feature type="binding site" evidence="6">
    <location>
        <begin position="232"/>
        <end position="233"/>
    </location>
    <ligand>
        <name>FAD</name>
        <dbReference type="ChEBI" id="CHEBI:57692"/>
    </ligand>
</feature>
<keyword evidence="3" id="KW-0285">Flavoprotein</keyword>
<comment type="caution">
    <text evidence="8">The sequence shown here is derived from an EMBL/GenBank/DDBJ whole genome shotgun (WGS) entry which is preliminary data.</text>
</comment>
<accession>G9XQ70</accession>
<dbReference type="GO" id="GO:0033539">
    <property type="term" value="P:fatty acid beta-oxidation using acyl-CoA dehydrogenase"/>
    <property type="evidence" value="ECO:0007669"/>
    <property type="project" value="TreeGrafter"/>
</dbReference>
<evidence type="ECO:0000259" key="7">
    <source>
        <dbReference type="SMART" id="SM00893"/>
    </source>
</evidence>